<keyword evidence="2" id="KW-1185">Reference proteome</keyword>
<dbReference type="RefSeq" id="WP_130419681.1">
    <property type="nucleotide sequence ID" value="NZ_SHKW01000001.1"/>
</dbReference>
<comment type="caution">
    <text evidence="1">The sequence shown here is derived from an EMBL/GenBank/DDBJ whole genome shotgun (WGS) entry which is preliminary data.</text>
</comment>
<organism evidence="1 2">
    <name type="scientific">Edaphobacter modestus</name>
    <dbReference type="NCBI Taxonomy" id="388466"/>
    <lineage>
        <taxon>Bacteria</taxon>
        <taxon>Pseudomonadati</taxon>
        <taxon>Acidobacteriota</taxon>
        <taxon>Terriglobia</taxon>
        <taxon>Terriglobales</taxon>
        <taxon>Acidobacteriaceae</taxon>
        <taxon>Edaphobacter</taxon>
    </lineage>
</organism>
<dbReference type="OrthoDB" id="118259at2"/>
<protein>
    <submittedName>
        <fullName evidence="1">Uncharacterized protein</fullName>
    </submittedName>
</protein>
<gene>
    <name evidence="1" type="ORF">BDD14_3367</name>
</gene>
<dbReference type="AlphaFoldDB" id="A0A4Q7YVX5"/>
<sequence>MQRAKDTFYIAMRDRIASLNPARTVLVRGVLRPGVLVEENELAVEYPPANAFRLRWTALSVNPGAAMPLMKMRCEIHYSTAGNPGNGGMDRGRLITVMDAELAAAVNEAPQNAAKKDYAIPSGPEAPQTNIFWSDVAFEPLQLNGEQLERVATVDVYSYQEAGER</sequence>
<name>A0A4Q7YVX5_9BACT</name>
<evidence type="ECO:0000313" key="2">
    <source>
        <dbReference type="Proteomes" id="UP000292958"/>
    </source>
</evidence>
<evidence type="ECO:0000313" key="1">
    <source>
        <dbReference type="EMBL" id="RZU41830.1"/>
    </source>
</evidence>
<reference evidence="1 2" key="1">
    <citation type="submission" date="2019-02" db="EMBL/GenBank/DDBJ databases">
        <title>Genomic Encyclopedia of Archaeal and Bacterial Type Strains, Phase II (KMG-II): from individual species to whole genera.</title>
        <authorList>
            <person name="Goeker M."/>
        </authorList>
    </citation>
    <scope>NUCLEOTIDE SEQUENCE [LARGE SCALE GENOMIC DNA]</scope>
    <source>
        <strain evidence="1 2">DSM 18101</strain>
    </source>
</reference>
<dbReference type="EMBL" id="SHKW01000001">
    <property type="protein sequence ID" value="RZU41830.1"/>
    <property type="molecule type" value="Genomic_DNA"/>
</dbReference>
<dbReference type="Proteomes" id="UP000292958">
    <property type="component" value="Unassembled WGS sequence"/>
</dbReference>
<proteinExistence type="predicted"/>
<accession>A0A4Q7YVX5</accession>